<proteinExistence type="predicted"/>
<keyword evidence="3" id="KW-1185">Reference proteome</keyword>
<reference evidence="2" key="1">
    <citation type="journal article" date="2014" name="Int. J. Syst. Evol. Microbiol.">
        <title>Complete genome sequence of Corynebacterium casei LMG S-19264T (=DSM 44701T), isolated from a smear-ripened cheese.</title>
        <authorList>
            <consortium name="US DOE Joint Genome Institute (JGI-PGF)"/>
            <person name="Walter F."/>
            <person name="Albersmeier A."/>
            <person name="Kalinowski J."/>
            <person name="Ruckert C."/>
        </authorList>
    </citation>
    <scope>NUCLEOTIDE SEQUENCE</scope>
    <source>
        <strain evidence="2">JCM 3276</strain>
    </source>
</reference>
<sequence length="153" mass="16283">MATAPVAFPPRRSRLDQPPFPASHTLPEAAPSPPGAPSRRAVSAGRTVPPGGFCRAHRPAARSPLAAPSSPVAASRAVPGSGAIWDGFPVLRRDRVRFARPRPILISVDCIIQMVGSYVPIIWNHTEAARGWGASVEATSLASSVRERMPRRV</sequence>
<comment type="caution">
    <text evidence="2">The sequence shown here is derived from an EMBL/GenBank/DDBJ whole genome shotgun (WGS) entry which is preliminary data.</text>
</comment>
<dbReference type="EMBL" id="BMRB01000002">
    <property type="protein sequence ID" value="GGS31412.1"/>
    <property type="molecule type" value="Genomic_DNA"/>
</dbReference>
<evidence type="ECO:0000256" key="1">
    <source>
        <dbReference type="SAM" id="MobiDB-lite"/>
    </source>
</evidence>
<name>A0A918LD85_9PSEU</name>
<dbReference type="AlphaFoldDB" id="A0A918LD85"/>
<feature type="region of interest" description="Disordered" evidence="1">
    <location>
        <begin position="1"/>
        <end position="77"/>
    </location>
</feature>
<accession>A0A918LD85</accession>
<feature type="compositionally biased region" description="Low complexity" evidence="1">
    <location>
        <begin position="61"/>
        <end position="77"/>
    </location>
</feature>
<organism evidence="2 3">
    <name type="scientific">Actinokineospora fastidiosa</name>
    <dbReference type="NCBI Taxonomy" id="1816"/>
    <lineage>
        <taxon>Bacteria</taxon>
        <taxon>Bacillati</taxon>
        <taxon>Actinomycetota</taxon>
        <taxon>Actinomycetes</taxon>
        <taxon>Pseudonocardiales</taxon>
        <taxon>Pseudonocardiaceae</taxon>
        <taxon>Actinokineospora</taxon>
    </lineage>
</organism>
<dbReference type="Proteomes" id="UP000660680">
    <property type="component" value="Unassembled WGS sequence"/>
</dbReference>
<gene>
    <name evidence="2" type="ORF">GCM10010171_26610</name>
</gene>
<reference evidence="2" key="2">
    <citation type="submission" date="2020-09" db="EMBL/GenBank/DDBJ databases">
        <authorList>
            <person name="Sun Q."/>
            <person name="Ohkuma M."/>
        </authorList>
    </citation>
    <scope>NUCLEOTIDE SEQUENCE</scope>
    <source>
        <strain evidence="2">JCM 3276</strain>
    </source>
</reference>
<evidence type="ECO:0000313" key="2">
    <source>
        <dbReference type="EMBL" id="GGS31412.1"/>
    </source>
</evidence>
<evidence type="ECO:0000313" key="3">
    <source>
        <dbReference type="Proteomes" id="UP000660680"/>
    </source>
</evidence>
<protein>
    <submittedName>
        <fullName evidence="2">Uncharacterized protein</fullName>
    </submittedName>
</protein>